<dbReference type="InterPro" id="IPR029131">
    <property type="entry name" value="HAUS5"/>
</dbReference>
<dbReference type="OMA" id="LRYYVNQ"/>
<dbReference type="Ensembl" id="ENSSPUT00000015363.1">
    <property type="protein sequence ID" value="ENSSPUP00000014397.1"/>
    <property type="gene ID" value="ENSSPUG00000011105.1"/>
</dbReference>
<dbReference type="GO" id="GO:0005813">
    <property type="term" value="C:centrosome"/>
    <property type="evidence" value="ECO:0007669"/>
    <property type="project" value="TreeGrafter"/>
</dbReference>
<dbReference type="Pfam" id="PF14817">
    <property type="entry name" value="HAUS5"/>
    <property type="match status" value="1"/>
</dbReference>
<organism evidence="2 3">
    <name type="scientific">Sphenodon punctatus</name>
    <name type="common">Tuatara</name>
    <name type="synonym">Hatteria punctata</name>
    <dbReference type="NCBI Taxonomy" id="8508"/>
    <lineage>
        <taxon>Eukaryota</taxon>
        <taxon>Metazoa</taxon>
        <taxon>Chordata</taxon>
        <taxon>Craniata</taxon>
        <taxon>Vertebrata</taxon>
        <taxon>Euteleostomi</taxon>
        <taxon>Lepidosauria</taxon>
        <taxon>Sphenodontia</taxon>
        <taxon>Sphenodontidae</taxon>
        <taxon>Sphenodon</taxon>
    </lineage>
</organism>
<dbReference type="AlphaFoldDB" id="A0A8D0H5F2"/>
<dbReference type="GO" id="GO:0070652">
    <property type="term" value="C:HAUS complex"/>
    <property type="evidence" value="ECO:0007669"/>
    <property type="project" value="InterPro"/>
</dbReference>
<accession>A0A8D0H5F2</accession>
<dbReference type="PANTHER" id="PTHR28588">
    <property type="entry name" value="HAUS AUGMIN-LIKE COMPLEX SUBUNIT 5"/>
    <property type="match status" value="1"/>
</dbReference>
<evidence type="ECO:0000313" key="2">
    <source>
        <dbReference type="Ensembl" id="ENSSPUP00000014397.1"/>
    </source>
</evidence>
<reference evidence="2" key="2">
    <citation type="submission" date="2025-09" db="UniProtKB">
        <authorList>
            <consortium name="Ensembl"/>
        </authorList>
    </citation>
    <scope>IDENTIFICATION</scope>
</reference>
<protein>
    <recommendedName>
        <fullName evidence="4">HAUS augmin-like complex subunit 5</fullName>
    </recommendedName>
</protein>
<evidence type="ECO:0008006" key="4">
    <source>
        <dbReference type="Google" id="ProtNLM"/>
    </source>
</evidence>
<dbReference type="Proteomes" id="UP000694392">
    <property type="component" value="Unplaced"/>
</dbReference>
<feature type="coiled-coil region" evidence="1">
    <location>
        <begin position="90"/>
        <end position="124"/>
    </location>
</feature>
<dbReference type="GeneTree" id="ENSGT00940000165447"/>
<sequence length="673" mass="77016">MLRPAAGVERGAAGGAMAQELRRWATQEMGLSPSKVPPESAARRMCSGQCAEIWKYVTRHVHHQRNVKKIRGNLMWYQHLEKPEGKPSSSESEMKRRRQLTQDIARLRGELQQLDLQIESAQRELLADEVSQETAQERIRDAKRRSLLLKAYASRTATERQRLHGSVAQLQGRLGKLQEIDRKSKVEVTFGKTLEPGFPGLEPAVLREVREACQLRFQFLKSLFDHSTSGNYPSGMNGELLNTSYQHWLSIVEDVASSHPPNHILSALEHLALENTQQLQELTNTINIPRDVEALQFRYNSAHLEDVSEPSGDLPSVRGLIQEGWSKCELLCVQQLPLQAKERHLSGRLETVVQETHRLLTDNSERSILARAAFELELRAVRLQGYRDGLLRCCRELEEVVSARHVELQSLQAKRQRILDFRHLVNEKQQHIRALIKGTSYIKSQLRKDQAEIQAFVQKKLLAPEQQVELETQRLQGGVERETQQFGAIALPCLLRRSLPGSQRVPAHELSIHRLSRTAPAEYRAFLNVCNGAAFPLYKAPEQFLPHVAELKKQLSFIQAQLGYKQQALASLQHQQESTVEPNAQALVQEVQAHDREQADILVPRIRRVAEQCGCRIESWREVLAAIDDWWEQPGQFSLPSERRLGLTLQQWLERWTRAVRTLQQKQQQNSWA</sequence>
<dbReference type="GO" id="GO:0007098">
    <property type="term" value="P:centrosome cycle"/>
    <property type="evidence" value="ECO:0007669"/>
    <property type="project" value="InterPro"/>
</dbReference>
<evidence type="ECO:0000313" key="3">
    <source>
        <dbReference type="Proteomes" id="UP000694392"/>
    </source>
</evidence>
<dbReference type="GO" id="GO:0051225">
    <property type="term" value="P:spindle assembly"/>
    <property type="evidence" value="ECO:0007669"/>
    <property type="project" value="InterPro"/>
</dbReference>
<keyword evidence="1" id="KW-0175">Coiled coil</keyword>
<dbReference type="InterPro" id="IPR026215">
    <property type="entry name" value="HAUS5_metazoa"/>
</dbReference>
<evidence type="ECO:0000256" key="1">
    <source>
        <dbReference type="SAM" id="Coils"/>
    </source>
</evidence>
<proteinExistence type="predicted"/>
<dbReference type="PANTHER" id="PTHR28588:SF1">
    <property type="entry name" value="HAUS AUGMIN-LIKE COMPLEX SUBUNIT 5"/>
    <property type="match status" value="1"/>
</dbReference>
<keyword evidence="3" id="KW-1185">Reference proteome</keyword>
<name>A0A8D0H5F2_SPHPU</name>
<reference evidence="2" key="1">
    <citation type="submission" date="2025-08" db="UniProtKB">
        <authorList>
            <consortium name="Ensembl"/>
        </authorList>
    </citation>
    <scope>IDENTIFICATION</scope>
</reference>
<dbReference type="PRINTS" id="PR02091">
    <property type="entry name" value="HAUSAUGMINL5"/>
</dbReference>